<sequence>MPFASSCILLALAPCQGQGQLCDSNQPEALAESPKAVTVWNLFGCLIQQLPESYLIQIFYNYFSRY</sequence>
<dbReference type="AlphaFoldDB" id="A0A0A9DU76"/>
<protein>
    <submittedName>
        <fullName evidence="2">Uncharacterized protein</fullName>
    </submittedName>
</protein>
<dbReference type="EMBL" id="GBRH01210563">
    <property type="protein sequence ID" value="JAD87332.1"/>
    <property type="molecule type" value="Transcribed_RNA"/>
</dbReference>
<feature type="chain" id="PRO_5002045111" evidence="1">
    <location>
        <begin position="20"/>
        <end position="66"/>
    </location>
</feature>
<evidence type="ECO:0000256" key="1">
    <source>
        <dbReference type="SAM" id="SignalP"/>
    </source>
</evidence>
<organism evidence="2">
    <name type="scientific">Arundo donax</name>
    <name type="common">Giant reed</name>
    <name type="synonym">Donax arundinaceus</name>
    <dbReference type="NCBI Taxonomy" id="35708"/>
    <lineage>
        <taxon>Eukaryota</taxon>
        <taxon>Viridiplantae</taxon>
        <taxon>Streptophyta</taxon>
        <taxon>Embryophyta</taxon>
        <taxon>Tracheophyta</taxon>
        <taxon>Spermatophyta</taxon>
        <taxon>Magnoliopsida</taxon>
        <taxon>Liliopsida</taxon>
        <taxon>Poales</taxon>
        <taxon>Poaceae</taxon>
        <taxon>PACMAD clade</taxon>
        <taxon>Arundinoideae</taxon>
        <taxon>Arundineae</taxon>
        <taxon>Arundo</taxon>
    </lineage>
</organism>
<accession>A0A0A9DU76</accession>
<name>A0A0A9DU76_ARUDO</name>
<keyword evidence="1" id="KW-0732">Signal</keyword>
<feature type="signal peptide" evidence="1">
    <location>
        <begin position="1"/>
        <end position="19"/>
    </location>
</feature>
<proteinExistence type="predicted"/>
<evidence type="ECO:0000313" key="2">
    <source>
        <dbReference type="EMBL" id="JAD87332.1"/>
    </source>
</evidence>
<reference evidence="2" key="2">
    <citation type="journal article" date="2015" name="Data Brief">
        <title>Shoot transcriptome of the giant reed, Arundo donax.</title>
        <authorList>
            <person name="Barrero R.A."/>
            <person name="Guerrero F.D."/>
            <person name="Moolhuijzen P."/>
            <person name="Goolsby J.A."/>
            <person name="Tidwell J."/>
            <person name="Bellgard S.E."/>
            <person name="Bellgard M.I."/>
        </authorList>
    </citation>
    <scope>NUCLEOTIDE SEQUENCE</scope>
    <source>
        <tissue evidence="2">Shoot tissue taken approximately 20 cm above the soil surface</tissue>
    </source>
</reference>
<reference evidence="2" key="1">
    <citation type="submission" date="2014-09" db="EMBL/GenBank/DDBJ databases">
        <authorList>
            <person name="Magalhaes I.L.F."/>
            <person name="Oliveira U."/>
            <person name="Santos F.R."/>
            <person name="Vidigal T.H.D.A."/>
            <person name="Brescovit A.D."/>
            <person name="Santos A.J."/>
        </authorList>
    </citation>
    <scope>NUCLEOTIDE SEQUENCE</scope>
    <source>
        <tissue evidence="2">Shoot tissue taken approximately 20 cm above the soil surface</tissue>
    </source>
</reference>